<dbReference type="PROSITE" id="PS50835">
    <property type="entry name" value="IG_LIKE"/>
    <property type="match status" value="1"/>
</dbReference>
<evidence type="ECO:0000256" key="1">
    <source>
        <dbReference type="SAM" id="Phobius"/>
    </source>
</evidence>
<gene>
    <name evidence="3" type="primary">NRG2_0</name>
    <name evidence="3" type="ORF">EYF80_024226</name>
</gene>
<dbReference type="InterPro" id="IPR013783">
    <property type="entry name" value="Ig-like_fold"/>
</dbReference>
<evidence type="ECO:0000313" key="4">
    <source>
        <dbReference type="Proteomes" id="UP000314294"/>
    </source>
</evidence>
<proteinExistence type="predicted"/>
<keyword evidence="1" id="KW-0472">Membrane</keyword>
<dbReference type="InterPro" id="IPR013098">
    <property type="entry name" value="Ig_I-set"/>
</dbReference>
<dbReference type="OrthoDB" id="6127080at2759"/>
<protein>
    <submittedName>
        <fullName evidence="3">Pro-neuregulin-2, membrane-bound isoform</fullName>
    </submittedName>
</protein>
<name>A0A4Z2HI93_9TELE</name>
<dbReference type="InterPro" id="IPR007110">
    <property type="entry name" value="Ig-like_dom"/>
</dbReference>
<keyword evidence="1" id="KW-1133">Transmembrane helix</keyword>
<dbReference type="AlphaFoldDB" id="A0A4Z2HI93"/>
<organism evidence="3 4">
    <name type="scientific">Liparis tanakae</name>
    <name type="common">Tanaka's snailfish</name>
    <dbReference type="NCBI Taxonomy" id="230148"/>
    <lineage>
        <taxon>Eukaryota</taxon>
        <taxon>Metazoa</taxon>
        <taxon>Chordata</taxon>
        <taxon>Craniata</taxon>
        <taxon>Vertebrata</taxon>
        <taxon>Euteleostomi</taxon>
        <taxon>Actinopterygii</taxon>
        <taxon>Neopterygii</taxon>
        <taxon>Teleostei</taxon>
        <taxon>Neoteleostei</taxon>
        <taxon>Acanthomorphata</taxon>
        <taxon>Eupercaria</taxon>
        <taxon>Perciformes</taxon>
        <taxon>Cottioidei</taxon>
        <taxon>Cottales</taxon>
        <taxon>Liparidae</taxon>
        <taxon>Liparis</taxon>
    </lineage>
</organism>
<comment type="caution">
    <text evidence="3">The sequence shown here is derived from an EMBL/GenBank/DDBJ whole genome shotgun (WGS) entry which is preliminary data.</text>
</comment>
<keyword evidence="1" id="KW-0812">Transmembrane</keyword>
<dbReference type="Gene3D" id="2.60.40.10">
    <property type="entry name" value="Immunoglobulins"/>
    <property type="match status" value="1"/>
</dbReference>
<evidence type="ECO:0000313" key="3">
    <source>
        <dbReference type="EMBL" id="TNN65548.1"/>
    </source>
</evidence>
<reference evidence="3 4" key="1">
    <citation type="submission" date="2019-03" db="EMBL/GenBank/DDBJ databases">
        <title>First draft genome of Liparis tanakae, snailfish: a comprehensive survey of snailfish specific genes.</title>
        <authorList>
            <person name="Kim W."/>
            <person name="Song I."/>
            <person name="Jeong J.-H."/>
            <person name="Kim D."/>
            <person name="Kim S."/>
            <person name="Ryu S."/>
            <person name="Song J.Y."/>
            <person name="Lee S.K."/>
        </authorList>
    </citation>
    <scope>NUCLEOTIDE SEQUENCE [LARGE SCALE GENOMIC DNA]</scope>
    <source>
        <tissue evidence="3">Muscle</tissue>
    </source>
</reference>
<dbReference type="EMBL" id="SRLO01000233">
    <property type="protein sequence ID" value="TNN65548.1"/>
    <property type="molecule type" value="Genomic_DNA"/>
</dbReference>
<feature type="transmembrane region" description="Helical" evidence="1">
    <location>
        <begin position="48"/>
        <end position="66"/>
    </location>
</feature>
<dbReference type="InterPro" id="IPR036179">
    <property type="entry name" value="Ig-like_dom_sf"/>
</dbReference>
<dbReference type="SUPFAM" id="SSF48726">
    <property type="entry name" value="Immunoglobulin"/>
    <property type="match status" value="1"/>
</dbReference>
<dbReference type="Pfam" id="PF07679">
    <property type="entry name" value="I-set"/>
    <property type="match status" value="1"/>
</dbReference>
<accession>A0A4Z2HI93</accession>
<keyword evidence="4" id="KW-1185">Reference proteome</keyword>
<feature type="transmembrane region" description="Helical" evidence="1">
    <location>
        <begin position="72"/>
        <end position="93"/>
    </location>
</feature>
<feature type="domain" description="Ig-like" evidence="2">
    <location>
        <begin position="1"/>
        <end position="32"/>
    </location>
</feature>
<sequence>MRGQSLVEGDKLNLKCEASGNPSPSFRWFKDGHELQKGRDLKIKTNKIYVMIYVRIYVMIYVRIYVMIYVRIYVMIYVMICYDLCYDLCYVLCYDLL</sequence>
<evidence type="ECO:0000259" key="2">
    <source>
        <dbReference type="PROSITE" id="PS50835"/>
    </source>
</evidence>
<dbReference type="Proteomes" id="UP000314294">
    <property type="component" value="Unassembled WGS sequence"/>
</dbReference>